<dbReference type="EMBL" id="AGYR01000064">
    <property type="protein sequence ID" value="ENZ08078.1"/>
    <property type="molecule type" value="Genomic_DNA"/>
</dbReference>
<dbReference type="Pfam" id="PF04984">
    <property type="entry name" value="Phage_sheath_1"/>
    <property type="match status" value="1"/>
</dbReference>
<evidence type="ECO:0000259" key="4">
    <source>
        <dbReference type="Pfam" id="PF17482"/>
    </source>
</evidence>
<feature type="domain" description="Tail sheath protein subtilisin-like" evidence="2">
    <location>
        <begin position="192"/>
        <end position="338"/>
    </location>
</feature>
<protein>
    <recommendedName>
        <fullName evidence="8">Phage tail sheath protein</fullName>
    </recommendedName>
</protein>
<dbReference type="Gene3D" id="3.30.1370.220">
    <property type="match status" value="1"/>
</dbReference>
<evidence type="ECO:0000313" key="6">
    <source>
        <dbReference type="EMBL" id="ENZ08078.1"/>
    </source>
</evidence>
<comment type="similarity">
    <text evidence="1">Belongs to the myoviridae tail sheath protein family.</text>
</comment>
<feature type="domain" description="Phage tail sheath protein-like beta-sandwich" evidence="3">
    <location>
        <begin position="100"/>
        <end position="189"/>
    </location>
</feature>
<dbReference type="Gene3D" id="2.60.40.4290">
    <property type="match status" value="1"/>
</dbReference>
<comment type="caution">
    <text evidence="6">The sequence shown here is derived from an EMBL/GenBank/DDBJ whole genome shotgun (WGS) entry which is preliminary data.</text>
</comment>
<dbReference type="Gene3D" id="3.40.50.11790">
    <property type="match status" value="1"/>
</dbReference>
<evidence type="ECO:0000259" key="3">
    <source>
        <dbReference type="Pfam" id="PF17481"/>
    </source>
</evidence>
<dbReference type="PATRIC" id="fig|999408.3.peg.5458"/>
<evidence type="ECO:0008006" key="8">
    <source>
        <dbReference type="Google" id="ProtNLM"/>
    </source>
</evidence>
<evidence type="ECO:0000256" key="1">
    <source>
        <dbReference type="ARBA" id="ARBA00008005"/>
    </source>
</evidence>
<dbReference type="Proteomes" id="UP000013085">
    <property type="component" value="Unassembled WGS sequence"/>
</dbReference>
<dbReference type="InterPro" id="IPR054564">
    <property type="entry name" value="Gp18_domIII_N"/>
</dbReference>
<reference evidence="6 7" key="1">
    <citation type="submission" date="2013-01" db="EMBL/GenBank/DDBJ databases">
        <title>The Genome Sequence of Clostridium clostridioforme 90A8.</title>
        <authorList>
            <consortium name="The Broad Institute Genome Sequencing Platform"/>
            <person name="Earl A."/>
            <person name="Ward D."/>
            <person name="Feldgarden M."/>
            <person name="Gevers D."/>
            <person name="Courvalin P."/>
            <person name="Lambert T."/>
            <person name="Walker B."/>
            <person name="Young S.K."/>
            <person name="Zeng Q."/>
            <person name="Gargeya S."/>
            <person name="Fitzgerald M."/>
            <person name="Haas B."/>
            <person name="Abouelleil A."/>
            <person name="Alvarado L."/>
            <person name="Arachchi H.M."/>
            <person name="Berlin A.M."/>
            <person name="Chapman S.B."/>
            <person name="Dewar J."/>
            <person name="Goldberg J."/>
            <person name="Griggs A."/>
            <person name="Gujja S."/>
            <person name="Hansen M."/>
            <person name="Howarth C."/>
            <person name="Imamovic A."/>
            <person name="Larimer J."/>
            <person name="McCowan C."/>
            <person name="Murphy C."/>
            <person name="Neiman D."/>
            <person name="Pearson M."/>
            <person name="Priest M."/>
            <person name="Roberts A."/>
            <person name="Saif S."/>
            <person name="Shea T."/>
            <person name="Sisk P."/>
            <person name="Sykes S."/>
            <person name="Wortman J."/>
            <person name="Nusbaum C."/>
            <person name="Birren B."/>
        </authorList>
    </citation>
    <scope>NUCLEOTIDE SEQUENCE [LARGE SCALE GENOMIC DNA]</scope>
    <source>
        <strain evidence="6 7">90A8</strain>
    </source>
</reference>
<feature type="domain" description="Tail sheath protein Gp18-like" evidence="5">
    <location>
        <begin position="34"/>
        <end position="82"/>
    </location>
</feature>
<evidence type="ECO:0000313" key="7">
    <source>
        <dbReference type="Proteomes" id="UP000013085"/>
    </source>
</evidence>
<feature type="domain" description="Tail sheath protein C-terminal" evidence="4">
    <location>
        <begin position="345"/>
        <end position="445"/>
    </location>
</feature>
<dbReference type="Pfam" id="PF22671">
    <property type="entry name" value="Gp18_domIII_N"/>
    <property type="match status" value="1"/>
</dbReference>
<accession>A0A0E2H2Y9</accession>
<dbReference type="AlphaFoldDB" id="A0A0E2H2Y9"/>
<dbReference type="Gene3D" id="3.30.360.90">
    <property type="match status" value="1"/>
</dbReference>
<evidence type="ECO:0000259" key="5">
    <source>
        <dbReference type="Pfam" id="PF22671"/>
    </source>
</evidence>
<dbReference type="Pfam" id="PF17481">
    <property type="entry name" value="Phage_sheath_domII"/>
    <property type="match status" value="1"/>
</dbReference>
<gene>
    <name evidence="6" type="ORF">HMPREF1090_05071</name>
</gene>
<sequence>MAGGTWTNQNKVQPGVYINVKSKGNINTNVGNKGIVAIAEPLSWGPVETIKEILPGEDLRPYIGYDITSPKALFLREMMKGSDVSAGPSKILLYRPKGSGGKKATVTSGALTITALYEGIRGNDISVIVQEQADQAGAFDVSTVIDGTIVDEQAIKKLDDLKANTWVTFDGTGTDITETAGVTLAGGTDPTISASDYAAFLTAIEPYQFDTLVYDGTDNTTIQAIAAFVRRVSNSIGQKCQAVMANAHTVNSEWVISAKNGVKLSDGTALTAQQVTWWLGGAEAGARYNQSLTYAQYPDAIEANPKLTDGQITAAIQSGQIVFIDTFGSVKVCTDINTLTSYSVDKGQEFSKNRVMRMLNQFCNDVYKQFSLYYIGKTDNTETGRNLMKGWIVGYLNEIQAGNGIQNFVADDVQVREGSSVDSVLIDVAIQPVDSIEKIYMTVTVSVNTAAQ</sequence>
<dbReference type="Gene3D" id="3.30.1490.360">
    <property type="match status" value="1"/>
</dbReference>
<name>A0A0E2H2Y9_9FIRM</name>
<organism evidence="6 7">
    <name type="scientific">[Clostridium] clostridioforme 90A8</name>
    <dbReference type="NCBI Taxonomy" id="999408"/>
    <lineage>
        <taxon>Bacteria</taxon>
        <taxon>Bacillati</taxon>
        <taxon>Bacillota</taxon>
        <taxon>Clostridia</taxon>
        <taxon>Lachnospirales</taxon>
        <taxon>Lachnospiraceae</taxon>
        <taxon>Enterocloster</taxon>
    </lineage>
</organism>
<dbReference type="InterPro" id="IPR035326">
    <property type="entry name" value="Beta_sandwich_Seath"/>
</dbReference>
<dbReference type="RefSeq" id="WP_002594594.1">
    <property type="nucleotide sequence ID" value="NZ_KB850991.1"/>
</dbReference>
<dbReference type="HOGENOM" id="CLU_049440_0_0_9"/>
<evidence type="ECO:0000259" key="2">
    <source>
        <dbReference type="Pfam" id="PF04984"/>
    </source>
</evidence>
<proteinExistence type="inferred from homology"/>
<dbReference type="InterPro" id="IPR035089">
    <property type="entry name" value="Phage_sheath_subtilisin"/>
</dbReference>
<dbReference type="InterPro" id="IPR020287">
    <property type="entry name" value="Tail_sheath_C"/>
</dbReference>
<dbReference type="Pfam" id="PF17482">
    <property type="entry name" value="Phage_sheath_1C"/>
    <property type="match status" value="1"/>
</dbReference>